<dbReference type="SUPFAM" id="SSF53613">
    <property type="entry name" value="Ribokinase-like"/>
    <property type="match status" value="1"/>
</dbReference>
<dbReference type="RefSeq" id="WP_147328531.1">
    <property type="nucleotide sequence ID" value="NZ_CP144375.1"/>
</dbReference>
<name>A0A3E0HKI8_9PSEU</name>
<dbReference type="InterPro" id="IPR052562">
    <property type="entry name" value="Ketohexokinase-related"/>
</dbReference>
<dbReference type="GO" id="GO:0016301">
    <property type="term" value="F:kinase activity"/>
    <property type="evidence" value="ECO:0007669"/>
    <property type="project" value="UniProtKB-KW"/>
</dbReference>
<dbReference type="EMBL" id="QUNO01000006">
    <property type="protein sequence ID" value="REH46888.1"/>
    <property type="molecule type" value="Genomic_DNA"/>
</dbReference>
<reference evidence="4 5" key="1">
    <citation type="submission" date="2018-08" db="EMBL/GenBank/DDBJ databases">
        <title>Genomic Encyclopedia of Archaeal and Bacterial Type Strains, Phase II (KMG-II): from individual species to whole genera.</title>
        <authorList>
            <person name="Goeker M."/>
        </authorList>
    </citation>
    <scope>NUCLEOTIDE SEQUENCE [LARGE SCALE GENOMIC DNA]</scope>
    <source>
        <strain evidence="4 5">DSM 45791</strain>
    </source>
</reference>
<dbReference type="Pfam" id="PF00294">
    <property type="entry name" value="PfkB"/>
    <property type="match status" value="1"/>
</dbReference>
<dbReference type="PROSITE" id="PS00584">
    <property type="entry name" value="PFKB_KINASES_2"/>
    <property type="match status" value="1"/>
</dbReference>
<evidence type="ECO:0000256" key="1">
    <source>
        <dbReference type="ARBA" id="ARBA00022679"/>
    </source>
</evidence>
<dbReference type="Gene3D" id="3.40.1190.20">
    <property type="match status" value="1"/>
</dbReference>
<evidence type="ECO:0000313" key="4">
    <source>
        <dbReference type="EMBL" id="REH46888.1"/>
    </source>
</evidence>
<sequence>MATPPTVPDVLLSGLLFYDIGFAGLPAAPAVGTEVWARERGASPGGIANFAVALGRLGLRTSLAAAFGDDVTGTLCWEELAAGEGIDLSLSQRIPDWPMPLTVALAYDGDRALITHGSTPPLHPDDLIANPPPTRAAVAHLGPEPQAWIGKAVAQDTLVFADAGWEEASRHRSEILAQLPGCHAFLPNDREAMAYTRTDSPAAALAKLADLVPLAVVTCGPDGALGIDGTTGETAAVPAVAVEAVDSTGAGDIFGAALVFATLAGLPLADRLRFAALAAALSVQRIGGAASAPRWSDLARWRGTDHRPDHAFVDDLVRRHMHQ</sequence>
<dbReference type="AlphaFoldDB" id="A0A3E0HKI8"/>
<accession>A0A3E0HKI8</accession>
<keyword evidence="5" id="KW-1185">Reference proteome</keyword>
<dbReference type="Proteomes" id="UP000256269">
    <property type="component" value="Unassembled WGS sequence"/>
</dbReference>
<evidence type="ECO:0000256" key="2">
    <source>
        <dbReference type="ARBA" id="ARBA00022777"/>
    </source>
</evidence>
<dbReference type="PANTHER" id="PTHR42774:SF3">
    <property type="entry name" value="KETOHEXOKINASE"/>
    <property type="match status" value="1"/>
</dbReference>
<evidence type="ECO:0000313" key="5">
    <source>
        <dbReference type="Proteomes" id="UP000256269"/>
    </source>
</evidence>
<keyword evidence="1" id="KW-0808">Transferase</keyword>
<dbReference type="InterPro" id="IPR011611">
    <property type="entry name" value="PfkB_dom"/>
</dbReference>
<protein>
    <submittedName>
        <fullName evidence="4">Sugar/nucleoside kinase (Ribokinase family)</fullName>
    </submittedName>
</protein>
<keyword evidence="2 4" id="KW-0418">Kinase</keyword>
<evidence type="ECO:0000259" key="3">
    <source>
        <dbReference type="Pfam" id="PF00294"/>
    </source>
</evidence>
<feature type="domain" description="Carbohydrate kinase PfkB" evidence="3">
    <location>
        <begin position="156"/>
        <end position="293"/>
    </location>
</feature>
<dbReference type="PANTHER" id="PTHR42774">
    <property type="entry name" value="PHOSPHOTRANSFERASE SYSTEM TRANSPORT PROTEIN"/>
    <property type="match status" value="1"/>
</dbReference>
<dbReference type="InterPro" id="IPR029056">
    <property type="entry name" value="Ribokinase-like"/>
</dbReference>
<dbReference type="InterPro" id="IPR002173">
    <property type="entry name" value="Carboh/pur_kinase_PfkB_CS"/>
</dbReference>
<comment type="caution">
    <text evidence="4">The sequence shown here is derived from an EMBL/GenBank/DDBJ whole genome shotgun (WGS) entry which is preliminary data.</text>
</comment>
<gene>
    <name evidence="4" type="ORF">BCF44_10652</name>
</gene>
<proteinExistence type="predicted"/>
<organism evidence="4 5">
    <name type="scientific">Kutzneria buriramensis</name>
    <dbReference type="NCBI Taxonomy" id="1045776"/>
    <lineage>
        <taxon>Bacteria</taxon>
        <taxon>Bacillati</taxon>
        <taxon>Actinomycetota</taxon>
        <taxon>Actinomycetes</taxon>
        <taxon>Pseudonocardiales</taxon>
        <taxon>Pseudonocardiaceae</taxon>
        <taxon>Kutzneria</taxon>
    </lineage>
</organism>
<dbReference type="OrthoDB" id="9813569at2"/>